<dbReference type="InterPro" id="IPR055439">
    <property type="entry name" value="Beta-prop_EML_1st"/>
</dbReference>
<protein>
    <recommendedName>
        <fullName evidence="3">EML-like first beta-propeller domain-containing protein</fullName>
    </recommendedName>
</protein>
<dbReference type="PANTHER" id="PTHR13720:SF22">
    <property type="entry name" value="ECHINODERM MICROTUBULE-ASSOCIATED PROTEIN-LIKE 1"/>
    <property type="match status" value="1"/>
</dbReference>
<accession>A0A3B3CEV5</accession>
<dbReference type="SUPFAM" id="SSF50978">
    <property type="entry name" value="WD40 repeat-like"/>
    <property type="match status" value="1"/>
</dbReference>
<dbReference type="InterPro" id="IPR036322">
    <property type="entry name" value="WD40_repeat_dom_sf"/>
</dbReference>
<dbReference type="STRING" id="30732.ENSOMEP00000015587"/>
<proteinExistence type="predicted"/>
<dbReference type="Pfam" id="PF23409">
    <property type="entry name" value="Beta-prop_EML"/>
    <property type="match status" value="1"/>
</dbReference>
<dbReference type="GeneTree" id="ENSGT00940000153887"/>
<dbReference type="InterPro" id="IPR015943">
    <property type="entry name" value="WD40/YVTN_repeat-like_dom_sf"/>
</dbReference>
<evidence type="ECO:0000313" key="4">
    <source>
        <dbReference type="Ensembl" id="ENSOMEP00000015587.1"/>
    </source>
</evidence>
<evidence type="ECO:0000259" key="3">
    <source>
        <dbReference type="Pfam" id="PF23409"/>
    </source>
</evidence>
<dbReference type="GO" id="GO:0072686">
    <property type="term" value="C:mitotic spindle"/>
    <property type="evidence" value="ECO:0007669"/>
    <property type="project" value="TreeGrafter"/>
</dbReference>
<sequence length="220" mass="24681">AKTFELWIFLYLKQDKIDLMCLKQQHRLQPFMLYMSILHVFLSLAVHPDKITIATGQVAGTSSDGKQLAPHVRVWDSVSLSTLHVLGAGFFDRAVVCLAFSKSVRKHHLCISDILQMEETPSVTDWLKLRCSSNESVFAADFHPTDSNVVVTCGKSHIFFWTLEKGVLVKKQGLFEKQEKPKFVICVTFAENGDAITGDSSGNILVWGKGTIFVWGSYKL</sequence>
<evidence type="ECO:0000256" key="2">
    <source>
        <dbReference type="ARBA" id="ARBA00022737"/>
    </source>
</evidence>
<organism evidence="4 5">
    <name type="scientific">Oryzias melastigma</name>
    <name type="common">Marine medaka</name>
    <dbReference type="NCBI Taxonomy" id="30732"/>
    <lineage>
        <taxon>Eukaryota</taxon>
        <taxon>Metazoa</taxon>
        <taxon>Chordata</taxon>
        <taxon>Craniata</taxon>
        <taxon>Vertebrata</taxon>
        <taxon>Euteleostomi</taxon>
        <taxon>Actinopterygii</taxon>
        <taxon>Neopterygii</taxon>
        <taxon>Teleostei</taxon>
        <taxon>Neoteleostei</taxon>
        <taxon>Acanthomorphata</taxon>
        <taxon>Ovalentaria</taxon>
        <taxon>Atherinomorphae</taxon>
        <taxon>Beloniformes</taxon>
        <taxon>Adrianichthyidae</taxon>
        <taxon>Oryziinae</taxon>
        <taxon>Oryzias</taxon>
    </lineage>
</organism>
<dbReference type="Gene3D" id="2.130.10.10">
    <property type="entry name" value="YVTN repeat-like/Quinoprotein amine dehydrogenase"/>
    <property type="match status" value="1"/>
</dbReference>
<dbReference type="GO" id="GO:0005874">
    <property type="term" value="C:microtubule"/>
    <property type="evidence" value="ECO:0007669"/>
    <property type="project" value="UniProtKB-KW"/>
</dbReference>
<dbReference type="Proteomes" id="UP000261560">
    <property type="component" value="Unplaced"/>
</dbReference>
<dbReference type="InterPro" id="IPR050630">
    <property type="entry name" value="WD_repeat_EMAP"/>
</dbReference>
<keyword evidence="2" id="KW-0677">Repeat</keyword>
<feature type="domain" description="EML-like first beta-propeller" evidence="3">
    <location>
        <begin position="43"/>
        <end position="211"/>
    </location>
</feature>
<dbReference type="PANTHER" id="PTHR13720">
    <property type="entry name" value="WD-40 REPEAT PROTEIN"/>
    <property type="match status" value="1"/>
</dbReference>
<evidence type="ECO:0000313" key="5">
    <source>
        <dbReference type="Proteomes" id="UP000261560"/>
    </source>
</evidence>
<dbReference type="GO" id="GO:0008017">
    <property type="term" value="F:microtubule binding"/>
    <property type="evidence" value="ECO:0007669"/>
    <property type="project" value="TreeGrafter"/>
</dbReference>
<dbReference type="GO" id="GO:0000226">
    <property type="term" value="P:microtubule cytoskeleton organization"/>
    <property type="evidence" value="ECO:0007669"/>
    <property type="project" value="TreeGrafter"/>
</dbReference>
<keyword evidence="5" id="KW-1185">Reference proteome</keyword>
<name>A0A3B3CEV5_ORYME</name>
<reference evidence="4" key="2">
    <citation type="submission" date="2025-09" db="UniProtKB">
        <authorList>
            <consortium name="Ensembl"/>
        </authorList>
    </citation>
    <scope>IDENTIFICATION</scope>
</reference>
<dbReference type="PaxDb" id="30732-ENSOMEP00000015587"/>
<dbReference type="Ensembl" id="ENSOMET00000034046.1">
    <property type="protein sequence ID" value="ENSOMEP00000015587.1"/>
    <property type="gene ID" value="ENSOMEG00000017192.1"/>
</dbReference>
<keyword evidence="1" id="KW-0853">WD repeat</keyword>
<dbReference type="AlphaFoldDB" id="A0A3B3CEV5"/>
<reference evidence="4" key="1">
    <citation type="submission" date="2025-08" db="UniProtKB">
        <authorList>
            <consortium name="Ensembl"/>
        </authorList>
    </citation>
    <scope>IDENTIFICATION</scope>
</reference>
<evidence type="ECO:0000256" key="1">
    <source>
        <dbReference type="ARBA" id="ARBA00022574"/>
    </source>
</evidence>